<comment type="catalytic activity">
    <reaction evidence="9">
        <text>L-seryl-[protein] + ATP = O-phospho-L-seryl-[protein] + ADP + H(+)</text>
        <dbReference type="Rhea" id="RHEA:17989"/>
        <dbReference type="Rhea" id="RHEA-COMP:9863"/>
        <dbReference type="Rhea" id="RHEA-COMP:11604"/>
        <dbReference type="ChEBI" id="CHEBI:15378"/>
        <dbReference type="ChEBI" id="CHEBI:29999"/>
        <dbReference type="ChEBI" id="CHEBI:30616"/>
        <dbReference type="ChEBI" id="CHEBI:83421"/>
        <dbReference type="ChEBI" id="CHEBI:456216"/>
        <dbReference type="EC" id="2.7.11.1"/>
    </reaction>
</comment>
<evidence type="ECO:0000256" key="1">
    <source>
        <dbReference type="ARBA" id="ARBA00012513"/>
    </source>
</evidence>
<evidence type="ECO:0000256" key="3">
    <source>
        <dbReference type="ARBA" id="ARBA00022737"/>
    </source>
</evidence>
<dbReference type="InterPro" id="IPR020859">
    <property type="entry name" value="ROC"/>
</dbReference>
<keyword evidence="12" id="KW-1185">Reference proteome</keyword>
<evidence type="ECO:0000256" key="9">
    <source>
        <dbReference type="ARBA" id="ARBA00048679"/>
    </source>
</evidence>
<dbReference type="InterPro" id="IPR050227">
    <property type="entry name" value="Rab"/>
</dbReference>
<dbReference type="Pfam" id="PF08477">
    <property type="entry name" value="Roc"/>
    <property type="match status" value="1"/>
</dbReference>
<keyword evidence="6" id="KW-0067">ATP-binding</keyword>
<evidence type="ECO:0000256" key="4">
    <source>
        <dbReference type="ARBA" id="ARBA00022741"/>
    </source>
</evidence>
<proteinExistence type="predicted"/>
<gene>
    <name evidence="11" type="ORF">MEDL_53605</name>
</gene>
<feature type="domain" description="Roc" evidence="10">
    <location>
        <begin position="38"/>
        <end position="336"/>
    </location>
</feature>
<dbReference type="PROSITE" id="PS51424">
    <property type="entry name" value="ROC"/>
    <property type="match status" value="1"/>
</dbReference>
<dbReference type="AlphaFoldDB" id="A0A8S3U6E5"/>
<dbReference type="EC" id="2.7.11.1" evidence="1"/>
<comment type="catalytic activity">
    <reaction evidence="8">
        <text>L-threonyl-[protein] + ATP = O-phospho-L-threonyl-[protein] + ADP + H(+)</text>
        <dbReference type="Rhea" id="RHEA:46608"/>
        <dbReference type="Rhea" id="RHEA-COMP:11060"/>
        <dbReference type="Rhea" id="RHEA-COMP:11605"/>
        <dbReference type="ChEBI" id="CHEBI:15378"/>
        <dbReference type="ChEBI" id="CHEBI:30013"/>
        <dbReference type="ChEBI" id="CHEBI:30616"/>
        <dbReference type="ChEBI" id="CHEBI:61977"/>
        <dbReference type="ChEBI" id="CHEBI:456216"/>
        <dbReference type="EC" id="2.7.11.1"/>
    </reaction>
</comment>
<comment type="caution">
    <text evidence="11">The sequence shown here is derived from an EMBL/GenBank/DDBJ whole genome shotgun (WGS) entry which is preliminary data.</text>
</comment>
<reference evidence="11" key="1">
    <citation type="submission" date="2021-03" db="EMBL/GenBank/DDBJ databases">
        <authorList>
            <person name="Bekaert M."/>
        </authorList>
    </citation>
    <scope>NUCLEOTIDE SEQUENCE</scope>
</reference>
<evidence type="ECO:0000256" key="7">
    <source>
        <dbReference type="ARBA" id="ARBA00023134"/>
    </source>
</evidence>
<keyword evidence="4" id="KW-0547">Nucleotide-binding</keyword>
<dbReference type="Gene3D" id="3.40.50.300">
    <property type="entry name" value="P-loop containing nucleotide triphosphate hydrolases"/>
    <property type="match status" value="1"/>
</dbReference>
<evidence type="ECO:0000313" key="12">
    <source>
        <dbReference type="Proteomes" id="UP000683360"/>
    </source>
</evidence>
<organism evidence="11 12">
    <name type="scientific">Mytilus edulis</name>
    <name type="common">Blue mussel</name>
    <dbReference type="NCBI Taxonomy" id="6550"/>
    <lineage>
        <taxon>Eukaryota</taxon>
        <taxon>Metazoa</taxon>
        <taxon>Spiralia</taxon>
        <taxon>Lophotrochozoa</taxon>
        <taxon>Mollusca</taxon>
        <taxon>Bivalvia</taxon>
        <taxon>Autobranchia</taxon>
        <taxon>Pteriomorphia</taxon>
        <taxon>Mytilida</taxon>
        <taxon>Mytiloidea</taxon>
        <taxon>Mytilidae</taxon>
        <taxon>Mytilinae</taxon>
        <taxon>Mytilus</taxon>
    </lineage>
</organism>
<protein>
    <recommendedName>
        <fullName evidence="1">non-specific serine/threonine protein kinase</fullName>
        <ecNumber evidence="1">2.7.11.1</ecNumber>
    </recommendedName>
</protein>
<sequence length="573" mass="66558">MITIIKKCIILENANIPEEIKRLDPKSIEKYCQLLQGKMAKRQHFRLVVVGPKGSGKTSLVRRILQQPLDKTSEVKSTNGIDIHILKCKIQTKSGKWIFMEGVTNRQVANMTLKRCLIATTSDQDTVRNVDTLGNEDKTSVIKTETSRARSRIDESEEIGFKSYKIKSDEIIYSRTKQTESKKDLAEVLNVKLDENEYATIDLWDFAGDRQFYNTHQIFLSKEALYIVTADMTKDIESILGIDGEDPNFWFQSLQYYEQDTMSLCSEPPIILVGTKMDLCRENDDEASIKLIKMCVPHQSFRQHIRYFSSLSNTQENNEEVFEKLRDKIFDLAKVSPSWNQEIPVRWIHLEKTLFELANQKPIVTKADVIKLGLENLEPIQTDDEVDLFLKYHHETGDFVYFEDIPEYVVLSPQKLSNAFKCIITSDELQKFDIASWEQNDWNEIRNTGKLSNRFIDYLLNKNELSKFKIYILNIMEKYDIIVRSSSASGEENFYVPCMVETATDDVDLLFNNKSKTSCLCFVFDFLPRTIFNHVLGACTRRYKVTKKMTNQCSLKESVYLILMTQVVKNYFY</sequence>
<dbReference type="InterPro" id="IPR036388">
    <property type="entry name" value="WH-like_DNA-bd_sf"/>
</dbReference>
<dbReference type="EMBL" id="CAJPWZ010002585">
    <property type="protein sequence ID" value="CAG2241393.1"/>
    <property type="molecule type" value="Genomic_DNA"/>
</dbReference>
<evidence type="ECO:0000256" key="2">
    <source>
        <dbReference type="ARBA" id="ARBA00022679"/>
    </source>
</evidence>
<dbReference type="PANTHER" id="PTHR47977">
    <property type="entry name" value="RAS-RELATED PROTEIN RAB"/>
    <property type="match status" value="1"/>
</dbReference>
<name>A0A8S3U6E5_MYTED</name>
<evidence type="ECO:0000259" key="10">
    <source>
        <dbReference type="PROSITE" id="PS51424"/>
    </source>
</evidence>
<dbReference type="Pfam" id="PF16095">
    <property type="entry name" value="COR-A"/>
    <property type="match status" value="1"/>
</dbReference>
<dbReference type="GO" id="GO:0005525">
    <property type="term" value="F:GTP binding"/>
    <property type="evidence" value="ECO:0007669"/>
    <property type="project" value="UniProtKB-KW"/>
</dbReference>
<dbReference type="GO" id="GO:0005524">
    <property type="term" value="F:ATP binding"/>
    <property type="evidence" value="ECO:0007669"/>
    <property type="project" value="UniProtKB-KW"/>
</dbReference>
<evidence type="ECO:0000313" key="11">
    <source>
        <dbReference type="EMBL" id="CAG2241393.1"/>
    </source>
</evidence>
<keyword evidence="2" id="KW-0808">Transferase</keyword>
<dbReference type="Proteomes" id="UP000683360">
    <property type="component" value="Unassembled WGS sequence"/>
</dbReference>
<dbReference type="Gene3D" id="1.10.10.10">
    <property type="entry name" value="Winged helix-like DNA-binding domain superfamily/Winged helix DNA-binding domain"/>
    <property type="match status" value="1"/>
</dbReference>
<keyword evidence="7" id="KW-0342">GTP-binding</keyword>
<dbReference type="CDD" id="cd00882">
    <property type="entry name" value="Ras_like_GTPase"/>
    <property type="match status" value="1"/>
</dbReference>
<dbReference type="Gene3D" id="3.30.70.1390">
    <property type="entry name" value="ROC domain from the Parkinson's disease-associated leucine-rich repeat kinase 2"/>
    <property type="match status" value="2"/>
</dbReference>
<keyword evidence="5" id="KW-0418">Kinase</keyword>
<evidence type="ECO:0000256" key="5">
    <source>
        <dbReference type="ARBA" id="ARBA00022777"/>
    </source>
</evidence>
<accession>A0A8S3U6E5</accession>
<evidence type="ECO:0000256" key="6">
    <source>
        <dbReference type="ARBA" id="ARBA00022840"/>
    </source>
</evidence>
<dbReference type="InterPro" id="IPR032171">
    <property type="entry name" value="COR-A"/>
</dbReference>
<keyword evidence="3" id="KW-0677">Repeat</keyword>
<dbReference type="InterPro" id="IPR027417">
    <property type="entry name" value="P-loop_NTPase"/>
</dbReference>
<dbReference type="GO" id="GO:0016301">
    <property type="term" value="F:kinase activity"/>
    <property type="evidence" value="ECO:0007669"/>
    <property type="project" value="UniProtKB-KW"/>
</dbReference>
<evidence type="ECO:0000256" key="8">
    <source>
        <dbReference type="ARBA" id="ARBA00047899"/>
    </source>
</evidence>
<dbReference type="OrthoDB" id="5962960at2759"/>
<dbReference type="SUPFAM" id="SSF52540">
    <property type="entry name" value="P-loop containing nucleoside triphosphate hydrolases"/>
    <property type="match status" value="1"/>
</dbReference>